<feature type="non-terminal residue" evidence="2">
    <location>
        <position position="198"/>
    </location>
</feature>
<dbReference type="EMBL" id="MNPL01008909">
    <property type="protein sequence ID" value="OQR73986.1"/>
    <property type="molecule type" value="Genomic_DNA"/>
</dbReference>
<evidence type="ECO:0000313" key="2">
    <source>
        <dbReference type="EMBL" id="OQR73986.1"/>
    </source>
</evidence>
<feature type="transmembrane region" description="Helical" evidence="1">
    <location>
        <begin position="51"/>
        <end position="70"/>
    </location>
</feature>
<dbReference type="InParanoid" id="A0A1V9XKK0"/>
<keyword evidence="1" id="KW-1133">Transmembrane helix</keyword>
<dbReference type="AlphaFoldDB" id="A0A1V9XKK0"/>
<name>A0A1V9XKK0_9ACAR</name>
<comment type="caution">
    <text evidence="2">The sequence shown here is derived from an EMBL/GenBank/DDBJ whole genome shotgun (WGS) entry which is preliminary data.</text>
</comment>
<accession>A0A1V9XKK0</accession>
<evidence type="ECO:0000256" key="1">
    <source>
        <dbReference type="SAM" id="Phobius"/>
    </source>
</evidence>
<dbReference type="Proteomes" id="UP000192247">
    <property type="component" value="Unassembled WGS sequence"/>
</dbReference>
<sequence length="198" mass="21763">MHYYSRNIVKYAGCKKHLFGLAKLTMASKSSLTASSSLTSYLKSNPKLSSIRPPVLVLILMLVLTVAGGARVETRLAAGFCRRNRSLQGSPLLWSAELPSASLCLSACIRLGQCELFPTFLCHPEGRFHLPLIPVAGITYYDFGSETAQVRTLWNQKGCLLYGRCLEKCNEGTWTTRTSTMAAPKASAVDYNGHDRLL</sequence>
<keyword evidence="1" id="KW-0472">Membrane</keyword>
<protein>
    <submittedName>
        <fullName evidence="2">Uncharacterized protein</fullName>
    </submittedName>
</protein>
<evidence type="ECO:0000313" key="3">
    <source>
        <dbReference type="Proteomes" id="UP000192247"/>
    </source>
</evidence>
<keyword evidence="3" id="KW-1185">Reference proteome</keyword>
<proteinExistence type="predicted"/>
<keyword evidence="1" id="KW-0812">Transmembrane</keyword>
<reference evidence="2 3" key="1">
    <citation type="journal article" date="2017" name="Gigascience">
        <title>Draft genome of the honey bee ectoparasitic mite, Tropilaelaps mercedesae, is shaped by the parasitic life history.</title>
        <authorList>
            <person name="Dong X."/>
            <person name="Armstrong S.D."/>
            <person name="Xia D."/>
            <person name="Makepeace B.L."/>
            <person name="Darby A.C."/>
            <person name="Kadowaki T."/>
        </authorList>
    </citation>
    <scope>NUCLEOTIDE SEQUENCE [LARGE SCALE GENOMIC DNA]</scope>
    <source>
        <strain evidence="2">Wuxi-XJTLU</strain>
    </source>
</reference>
<organism evidence="2 3">
    <name type="scientific">Tropilaelaps mercedesae</name>
    <dbReference type="NCBI Taxonomy" id="418985"/>
    <lineage>
        <taxon>Eukaryota</taxon>
        <taxon>Metazoa</taxon>
        <taxon>Ecdysozoa</taxon>
        <taxon>Arthropoda</taxon>
        <taxon>Chelicerata</taxon>
        <taxon>Arachnida</taxon>
        <taxon>Acari</taxon>
        <taxon>Parasitiformes</taxon>
        <taxon>Mesostigmata</taxon>
        <taxon>Gamasina</taxon>
        <taxon>Dermanyssoidea</taxon>
        <taxon>Laelapidae</taxon>
        <taxon>Tropilaelaps</taxon>
    </lineage>
</organism>
<gene>
    <name evidence="2" type="ORF">BIW11_09383</name>
</gene>